<evidence type="ECO:0000256" key="6">
    <source>
        <dbReference type="ARBA" id="ARBA00022692"/>
    </source>
</evidence>
<dbReference type="NCBIfam" id="NF005383">
    <property type="entry name" value="PRK06926.1"/>
    <property type="match status" value="1"/>
</dbReference>
<evidence type="ECO:0000256" key="2">
    <source>
        <dbReference type="ARBA" id="ARBA00008038"/>
    </source>
</evidence>
<evidence type="ECO:0000256" key="4">
    <source>
        <dbReference type="ARBA" id="ARBA00022475"/>
    </source>
</evidence>
<keyword evidence="9 13" id="KW-1133">Transmembrane helix</keyword>
<proteinExistence type="inferred from homology"/>
<evidence type="ECO:0000256" key="10">
    <source>
        <dbReference type="ARBA" id="ARBA00023065"/>
    </source>
</evidence>
<dbReference type="PROSITE" id="PS01307">
    <property type="entry name" value="MOTA"/>
    <property type="match status" value="1"/>
</dbReference>
<evidence type="ECO:0000313" key="16">
    <source>
        <dbReference type="EMBL" id="QAS53918.1"/>
    </source>
</evidence>
<keyword evidence="11 13" id="KW-0472">Membrane</keyword>
<dbReference type="InterPro" id="IPR000540">
    <property type="entry name" value="Flag_MotA_CS"/>
</dbReference>
<dbReference type="InterPro" id="IPR046786">
    <property type="entry name" value="MotA_N"/>
</dbReference>
<evidence type="ECO:0000256" key="3">
    <source>
        <dbReference type="ARBA" id="ARBA00022448"/>
    </source>
</evidence>
<dbReference type="PANTHER" id="PTHR30433:SF2">
    <property type="entry name" value="MOTILITY PROTEIN A"/>
    <property type="match status" value="1"/>
</dbReference>
<dbReference type="RefSeq" id="WP_128526190.1">
    <property type="nucleotide sequence ID" value="NZ_CANLVY010000006.1"/>
</dbReference>
<evidence type="ECO:0000256" key="1">
    <source>
        <dbReference type="ARBA" id="ARBA00004651"/>
    </source>
</evidence>
<dbReference type="Pfam" id="PF20560">
    <property type="entry name" value="MotA_N"/>
    <property type="match status" value="1"/>
</dbReference>
<dbReference type="InterPro" id="IPR047055">
    <property type="entry name" value="MotA-like"/>
</dbReference>
<feature type="transmembrane region" description="Helical" evidence="13">
    <location>
        <begin position="7"/>
        <end position="29"/>
    </location>
</feature>
<keyword evidence="4" id="KW-1003">Cell membrane</keyword>
<feature type="transmembrane region" description="Helical" evidence="13">
    <location>
        <begin position="35"/>
        <end position="56"/>
    </location>
</feature>
<sequence>MTKKDILTPVGITVGFAMVMFGIMANAGFGGITSFIQASSIIIVLGGLVAAILVNFNVSEVKLTFRVTKEAFKESEMNLRELITLFVTLSERARREGLLALEAELEDVEDPFIKKGILLAVDGIEPEVINDIMKAEIVAVEERHQRGRAIIEKAGEYAPAWGMIGTLIGLVLMLQSLSNPEALGPQMAVALLTTFYGTLLANLVFTPLAGKLENKTYREIFIKQVIIEGVIGVQSGQNPKILEEKLSAFLSEEDKKVVEEEQQEDSLGETANEA</sequence>
<feature type="transmembrane region" description="Helical" evidence="13">
    <location>
        <begin position="158"/>
        <end position="177"/>
    </location>
</feature>
<accession>A0A410MGV9</accession>
<protein>
    <submittedName>
        <fullName evidence="16">Motility protein A</fullName>
    </submittedName>
</protein>
<feature type="region of interest" description="Disordered" evidence="12">
    <location>
        <begin position="254"/>
        <end position="274"/>
    </location>
</feature>
<gene>
    <name evidence="16" type="ORF">HLI_17740</name>
</gene>
<keyword evidence="5" id="KW-0145">Chemotaxis</keyword>
<feature type="transmembrane region" description="Helical" evidence="13">
    <location>
        <begin position="183"/>
        <end position="205"/>
    </location>
</feature>
<dbReference type="GO" id="GO:0006935">
    <property type="term" value="P:chemotaxis"/>
    <property type="evidence" value="ECO:0007669"/>
    <property type="project" value="UniProtKB-KW"/>
</dbReference>
<keyword evidence="6 13" id="KW-0812">Transmembrane</keyword>
<dbReference type="OrthoDB" id="9806929at2"/>
<comment type="subcellular location">
    <subcellularLocation>
        <location evidence="1">Cell membrane</location>
        <topology evidence="1">Multi-pass membrane protein</topology>
    </subcellularLocation>
</comment>
<evidence type="ECO:0000259" key="15">
    <source>
        <dbReference type="Pfam" id="PF20560"/>
    </source>
</evidence>
<dbReference type="KEGG" id="hli:HLI_17740"/>
<keyword evidence="8" id="KW-0375">Hydrogen ion transport</keyword>
<keyword evidence="3" id="KW-0813">Transport</keyword>
<evidence type="ECO:0000256" key="8">
    <source>
        <dbReference type="ARBA" id="ARBA00022781"/>
    </source>
</evidence>
<evidence type="ECO:0000259" key="14">
    <source>
        <dbReference type="Pfam" id="PF01618"/>
    </source>
</evidence>
<evidence type="ECO:0000313" key="17">
    <source>
        <dbReference type="Proteomes" id="UP000287756"/>
    </source>
</evidence>
<evidence type="ECO:0000256" key="12">
    <source>
        <dbReference type="SAM" id="MobiDB-lite"/>
    </source>
</evidence>
<dbReference type="Proteomes" id="UP000287756">
    <property type="component" value="Chromosome"/>
</dbReference>
<evidence type="ECO:0000256" key="11">
    <source>
        <dbReference type="ARBA" id="ARBA00023136"/>
    </source>
</evidence>
<dbReference type="GO" id="GO:0005886">
    <property type="term" value="C:plasma membrane"/>
    <property type="evidence" value="ECO:0007669"/>
    <property type="project" value="UniProtKB-SubCell"/>
</dbReference>
<feature type="domain" description="MotA/TolQ/ExbB proton channel" evidence="14">
    <location>
        <begin position="106"/>
        <end position="220"/>
    </location>
</feature>
<keyword evidence="10" id="KW-0406">Ion transport</keyword>
<dbReference type="GO" id="GO:1902600">
    <property type="term" value="P:proton transmembrane transport"/>
    <property type="evidence" value="ECO:0007669"/>
    <property type="project" value="UniProtKB-KW"/>
</dbReference>
<feature type="domain" description="Motility protein A N-terminal" evidence="15">
    <location>
        <begin position="10"/>
        <end position="97"/>
    </location>
</feature>
<dbReference type="GO" id="GO:0071978">
    <property type="term" value="P:bacterial-type flagellum-dependent swarming motility"/>
    <property type="evidence" value="ECO:0007669"/>
    <property type="project" value="InterPro"/>
</dbReference>
<dbReference type="EMBL" id="CP026118">
    <property type="protein sequence ID" value="QAS53918.1"/>
    <property type="molecule type" value="Genomic_DNA"/>
</dbReference>
<reference evidence="16 17" key="1">
    <citation type="submission" date="2018-01" db="EMBL/GenBank/DDBJ databases">
        <title>The whole genome sequencing and assembly of Halobacillus litoralis ERB031 strain.</title>
        <authorList>
            <person name="Lee S.-J."/>
            <person name="Park M.-K."/>
            <person name="Kim J.-Y."/>
            <person name="Lee Y.-J."/>
            <person name="Yi H."/>
            <person name="Bahn Y.-S."/>
            <person name="Kim J.F."/>
            <person name="Lee D.-W."/>
        </authorList>
    </citation>
    <scope>NUCLEOTIDE SEQUENCE [LARGE SCALE GENOMIC DNA]</scope>
    <source>
        <strain evidence="16 17">ERB 031</strain>
    </source>
</reference>
<evidence type="ECO:0000256" key="5">
    <source>
        <dbReference type="ARBA" id="ARBA00022500"/>
    </source>
</evidence>
<evidence type="ECO:0000256" key="9">
    <source>
        <dbReference type="ARBA" id="ARBA00022989"/>
    </source>
</evidence>
<organism evidence="16 17">
    <name type="scientific">Halobacillus litoralis</name>
    <dbReference type="NCBI Taxonomy" id="45668"/>
    <lineage>
        <taxon>Bacteria</taxon>
        <taxon>Bacillati</taxon>
        <taxon>Bacillota</taxon>
        <taxon>Bacilli</taxon>
        <taxon>Bacillales</taxon>
        <taxon>Bacillaceae</taxon>
        <taxon>Halobacillus</taxon>
    </lineage>
</organism>
<name>A0A410MGV9_9BACI</name>
<dbReference type="InterPro" id="IPR002898">
    <property type="entry name" value="MotA_ExbB_proton_chnl"/>
</dbReference>
<dbReference type="Pfam" id="PF01618">
    <property type="entry name" value="MotA_ExbB"/>
    <property type="match status" value="1"/>
</dbReference>
<keyword evidence="7" id="KW-0283">Flagellar rotation</keyword>
<comment type="similarity">
    <text evidence="2">Belongs to the MotA family.</text>
</comment>
<evidence type="ECO:0000256" key="7">
    <source>
        <dbReference type="ARBA" id="ARBA00022779"/>
    </source>
</evidence>
<dbReference type="AlphaFoldDB" id="A0A410MGV9"/>
<evidence type="ECO:0000256" key="13">
    <source>
        <dbReference type="SAM" id="Phobius"/>
    </source>
</evidence>
<dbReference type="PANTHER" id="PTHR30433">
    <property type="entry name" value="CHEMOTAXIS PROTEIN MOTA"/>
    <property type="match status" value="1"/>
</dbReference>